<accession>A0A2S8BBI3</accession>
<name>A0A2S8BBI3_9MYCO</name>
<protein>
    <submittedName>
        <fullName evidence="2">Uncharacterized protein</fullName>
    </submittedName>
</protein>
<sequence>MRCSHSAVGRGSGSSSWAVASSSLPLRFTATVRSALTAAIGAIGSGSRIPPSASSRPSTTCGAITPGMAIDARIAASTGPRCSHTDLPVIRSVATAVYGIGSRSMVVSPKMSRTASRILPARSTPAAVIDGSSSRSTARCVNALAHSVNSSSRSAACSPPTNAPIDDPEIPTMSYPRSRSSLITPMWA</sequence>
<evidence type="ECO:0000256" key="1">
    <source>
        <dbReference type="SAM" id="MobiDB-lite"/>
    </source>
</evidence>
<organism evidence="2 3">
    <name type="scientific">Mycobacterium talmoniae</name>
    <dbReference type="NCBI Taxonomy" id="1858794"/>
    <lineage>
        <taxon>Bacteria</taxon>
        <taxon>Bacillati</taxon>
        <taxon>Actinomycetota</taxon>
        <taxon>Actinomycetes</taxon>
        <taxon>Mycobacteriales</taxon>
        <taxon>Mycobacteriaceae</taxon>
        <taxon>Mycobacterium</taxon>
    </lineage>
</organism>
<reference evidence="2 3" key="1">
    <citation type="journal article" date="2017" name="Int. J. Syst. Evol. Microbiol.">
        <title>Mycobacterium talmoniae sp. nov., a slowly growing mycobacterium isolated from human respiratory samples.</title>
        <authorList>
            <person name="Davidson R.M."/>
            <person name="DeGroote M.A."/>
            <person name="Marola J.L."/>
            <person name="Buss S."/>
            <person name="Jones V."/>
            <person name="McNeil M.R."/>
            <person name="Freifeld A.G."/>
            <person name="Elaine Epperson L."/>
            <person name="Hasan N.A."/>
            <person name="Jackson M."/>
            <person name="Iwen P.C."/>
            <person name="Salfinger M."/>
            <person name="Strong M."/>
        </authorList>
    </citation>
    <scope>NUCLEOTIDE SEQUENCE [LARGE SCALE GENOMIC DNA]</scope>
    <source>
        <strain evidence="2 3">ATCC BAA-2683</strain>
    </source>
</reference>
<evidence type="ECO:0000313" key="3">
    <source>
        <dbReference type="Proteomes" id="UP000238296"/>
    </source>
</evidence>
<dbReference type="EMBL" id="PPEA01001056">
    <property type="protein sequence ID" value="PQM44011.1"/>
    <property type="molecule type" value="Genomic_DNA"/>
</dbReference>
<feature type="region of interest" description="Disordered" evidence="1">
    <location>
        <begin position="151"/>
        <end position="177"/>
    </location>
</feature>
<comment type="caution">
    <text evidence="2">The sequence shown here is derived from an EMBL/GenBank/DDBJ whole genome shotgun (WGS) entry which is preliminary data.</text>
</comment>
<dbReference type="Proteomes" id="UP000238296">
    <property type="component" value="Unassembled WGS sequence"/>
</dbReference>
<proteinExistence type="predicted"/>
<dbReference type="AlphaFoldDB" id="A0A2S8BBI3"/>
<evidence type="ECO:0000313" key="2">
    <source>
        <dbReference type="EMBL" id="PQM44011.1"/>
    </source>
</evidence>
<gene>
    <name evidence="2" type="ORF">C1Y40_05831</name>
</gene>